<evidence type="ECO:0000313" key="6">
    <source>
        <dbReference type="EMBL" id="EIW76300.1"/>
    </source>
</evidence>
<feature type="repeat" description="WD" evidence="3">
    <location>
        <begin position="359"/>
        <end position="401"/>
    </location>
</feature>
<evidence type="ECO:0000313" key="7">
    <source>
        <dbReference type="Proteomes" id="UP000053558"/>
    </source>
</evidence>
<dbReference type="PANTHER" id="PTHR19879">
    <property type="entry name" value="TRANSCRIPTION INITIATION FACTOR TFIID"/>
    <property type="match status" value="1"/>
</dbReference>
<dbReference type="PANTHER" id="PTHR19879:SF9">
    <property type="entry name" value="TRANSCRIPTION INITIATION FACTOR TFIID SUBUNIT 5"/>
    <property type="match status" value="1"/>
</dbReference>
<dbReference type="AlphaFoldDB" id="A0A5M3MBV2"/>
<keyword evidence="1 3" id="KW-0853">WD repeat</keyword>
<feature type="region of interest" description="Disordered" evidence="4">
    <location>
        <begin position="1"/>
        <end position="29"/>
    </location>
</feature>
<evidence type="ECO:0000256" key="4">
    <source>
        <dbReference type="SAM" id="MobiDB-lite"/>
    </source>
</evidence>
<dbReference type="GeneID" id="19206086"/>
<sequence length="832" mass="90751">MSGLESSQENSDKDPLPFRFDGGDDPEPPVIGCIEYSPDGQSIATGARDSTVRLWDAKTGLQTRKLLAGHPVLWLSFSHSGRKLAAISSDSDAKRAHVVIWDVEQDKTELCKLETSYESDGTLVEGEYRVVFSPDDNLVAVMTPLCVVVQGATLGTLVVDVVKISGDDRLASLLGFSSDGRRLFYAYLKDKVEVRSFDMELRQQLSINLSLPYPSLSFLYRLPYTCSPDGRTIAGPTPQGGFQVHDTETGEAMQAALRGHLENTSSICFSQDGEWVVDGSEAGTICIWDVSTGKKVMGPLKASHRSRQAVTAITCSPSKERVACITANREVHVWDLHTQKITLSSVPMEKDGPLTPLRISSYSASVSDMHVFPDGRHLVSSALNDDQIRIWDLQTGNQVRELSFPGGCHVALSVDGSLLAVGSTKPFGCVILLDAHSGQEYTPPLMGAGSQTEKLAFSPDSSAVAVLLGDMTLWLVHDVLGDRKTSKIEDSVMDVAFSPDGTHFAHVSLTGMITLCNVGTTEVITRLPGELAHNLAFLPDGKTLLQTNQNKVLFWDVTTGQKVFQHMLSFQPRARIAASPDGKAFVCGRGTSADEYGLEMVDVVKGKQLWSITNLIRNHTAIAFSPTGDKVVVGFIGGTLQVFEASTGRRLIPSVDDRSSIELEMTSVQKRSQRVRSGLADWDDDSIMNMPATSSRAARRDMQGLNRGINDQQMHRGTQKITDGGRGSGLIARLSSRISNSLSPGQAAEPRNQRRLPHIFQLVGLGRAKNRVLTAGEQGNRYREDRRVQHEDDSFSPSPPESDRAHSPITRTGESESSMSSSNWFTDYVCYC</sequence>
<dbReference type="InterPro" id="IPR015943">
    <property type="entry name" value="WD40/YVTN_repeat-like_dom_sf"/>
</dbReference>
<evidence type="ECO:0000256" key="2">
    <source>
        <dbReference type="ARBA" id="ARBA00022737"/>
    </source>
</evidence>
<dbReference type="PROSITE" id="PS50294">
    <property type="entry name" value="WD_REPEATS_REGION"/>
    <property type="match status" value="2"/>
</dbReference>
<dbReference type="Gene3D" id="2.130.10.10">
    <property type="entry name" value="YVTN repeat-like/Quinoprotein amine dehydrogenase"/>
    <property type="match status" value="4"/>
</dbReference>
<reference evidence="7" key="1">
    <citation type="journal article" date="2012" name="Science">
        <title>The Paleozoic origin of enzymatic lignin decomposition reconstructed from 31 fungal genomes.</title>
        <authorList>
            <person name="Floudas D."/>
            <person name="Binder M."/>
            <person name="Riley R."/>
            <person name="Barry K."/>
            <person name="Blanchette R.A."/>
            <person name="Henrissat B."/>
            <person name="Martinez A.T."/>
            <person name="Otillar R."/>
            <person name="Spatafora J.W."/>
            <person name="Yadav J.S."/>
            <person name="Aerts A."/>
            <person name="Benoit I."/>
            <person name="Boyd A."/>
            <person name="Carlson A."/>
            <person name="Copeland A."/>
            <person name="Coutinho P.M."/>
            <person name="de Vries R.P."/>
            <person name="Ferreira P."/>
            <person name="Findley K."/>
            <person name="Foster B."/>
            <person name="Gaskell J."/>
            <person name="Glotzer D."/>
            <person name="Gorecki P."/>
            <person name="Heitman J."/>
            <person name="Hesse C."/>
            <person name="Hori C."/>
            <person name="Igarashi K."/>
            <person name="Jurgens J.A."/>
            <person name="Kallen N."/>
            <person name="Kersten P."/>
            <person name="Kohler A."/>
            <person name="Kuees U."/>
            <person name="Kumar T.K.A."/>
            <person name="Kuo A."/>
            <person name="LaButti K."/>
            <person name="Larrondo L.F."/>
            <person name="Lindquist E."/>
            <person name="Ling A."/>
            <person name="Lombard V."/>
            <person name="Lucas S."/>
            <person name="Lundell T."/>
            <person name="Martin R."/>
            <person name="McLaughlin D.J."/>
            <person name="Morgenstern I."/>
            <person name="Morin E."/>
            <person name="Murat C."/>
            <person name="Nagy L.G."/>
            <person name="Nolan M."/>
            <person name="Ohm R.A."/>
            <person name="Patyshakuliyeva A."/>
            <person name="Rokas A."/>
            <person name="Ruiz-Duenas F.J."/>
            <person name="Sabat G."/>
            <person name="Salamov A."/>
            <person name="Samejima M."/>
            <person name="Schmutz J."/>
            <person name="Slot J.C."/>
            <person name="St John F."/>
            <person name="Stenlid J."/>
            <person name="Sun H."/>
            <person name="Sun S."/>
            <person name="Syed K."/>
            <person name="Tsang A."/>
            <person name="Wiebenga A."/>
            <person name="Young D."/>
            <person name="Pisabarro A."/>
            <person name="Eastwood D.C."/>
            <person name="Martin F."/>
            <person name="Cullen D."/>
            <person name="Grigoriev I.V."/>
            <person name="Hibbett D.S."/>
        </authorList>
    </citation>
    <scope>NUCLEOTIDE SEQUENCE [LARGE SCALE GENOMIC DNA]</scope>
    <source>
        <strain evidence="7">RWD-64-598 SS2</strain>
    </source>
</reference>
<evidence type="ECO:0000256" key="1">
    <source>
        <dbReference type="ARBA" id="ARBA00022574"/>
    </source>
</evidence>
<feature type="compositionally biased region" description="Basic and acidic residues" evidence="4">
    <location>
        <begin position="780"/>
        <end position="793"/>
    </location>
</feature>
<proteinExistence type="predicted"/>
<evidence type="ECO:0000256" key="3">
    <source>
        <dbReference type="PROSITE-ProRule" id="PRU00221"/>
    </source>
</evidence>
<comment type="caution">
    <text evidence="6">The sequence shown here is derived from an EMBL/GenBank/DDBJ whole genome shotgun (WGS) entry which is preliminary data.</text>
</comment>
<organism evidence="6 7">
    <name type="scientific">Coniophora puteana (strain RWD-64-598)</name>
    <name type="common">Brown rot fungus</name>
    <dbReference type="NCBI Taxonomy" id="741705"/>
    <lineage>
        <taxon>Eukaryota</taxon>
        <taxon>Fungi</taxon>
        <taxon>Dikarya</taxon>
        <taxon>Basidiomycota</taxon>
        <taxon>Agaricomycotina</taxon>
        <taxon>Agaricomycetes</taxon>
        <taxon>Agaricomycetidae</taxon>
        <taxon>Boletales</taxon>
        <taxon>Coniophorineae</taxon>
        <taxon>Coniophoraceae</taxon>
        <taxon>Coniophora</taxon>
    </lineage>
</organism>
<feature type="domain" description="Pyrrolo-quinoline quinone repeat" evidence="5">
    <location>
        <begin position="520"/>
        <end position="651"/>
    </location>
</feature>
<dbReference type="InterPro" id="IPR002372">
    <property type="entry name" value="PQQ_rpt_dom"/>
</dbReference>
<dbReference type="EMBL" id="JH711586">
    <property type="protein sequence ID" value="EIW76300.1"/>
    <property type="molecule type" value="Genomic_DNA"/>
</dbReference>
<dbReference type="Pfam" id="PF00400">
    <property type="entry name" value="WD40"/>
    <property type="match status" value="3"/>
</dbReference>
<dbReference type="OrthoDB" id="1935146at2759"/>
<dbReference type="Proteomes" id="UP000053558">
    <property type="component" value="Unassembled WGS sequence"/>
</dbReference>
<dbReference type="InterPro" id="IPR019775">
    <property type="entry name" value="WD40_repeat_CS"/>
</dbReference>
<gene>
    <name evidence="6" type="ORF">CONPUDRAFT_168866</name>
</gene>
<dbReference type="PROSITE" id="PS50082">
    <property type="entry name" value="WD_REPEATS_2"/>
    <property type="match status" value="3"/>
</dbReference>
<keyword evidence="7" id="KW-1185">Reference proteome</keyword>
<dbReference type="Pfam" id="PF13360">
    <property type="entry name" value="PQQ_2"/>
    <property type="match status" value="1"/>
</dbReference>
<protein>
    <submittedName>
        <fullName evidence="6">WD40 repeat-like protein</fullName>
    </submittedName>
</protein>
<accession>A0A5M3MBV2</accession>
<dbReference type="KEGG" id="cput:CONPUDRAFT_168866"/>
<dbReference type="InterPro" id="IPR011047">
    <property type="entry name" value="Quinoprotein_ADH-like_sf"/>
</dbReference>
<evidence type="ECO:0000259" key="5">
    <source>
        <dbReference type="Pfam" id="PF13360"/>
    </source>
</evidence>
<dbReference type="SMART" id="SM00320">
    <property type="entry name" value="WD40"/>
    <property type="match status" value="8"/>
</dbReference>
<feature type="repeat" description="WD" evidence="3">
    <location>
        <begin position="257"/>
        <end position="298"/>
    </location>
</feature>
<dbReference type="RefSeq" id="XP_007773542.1">
    <property type="nucleotide sequence ID" value="XM_007775352.1"/>
</dbReference>
<keyword evidence="2" id="KW-0677">Repeat</keyword>
<dbReference type="SUPFAM" id="SSF50998">
    <property type="entry name" value="Quinoprotein alcohol dehydrogenase-like"/>
    <property type="match status" value="2"/>
</dbReference>
<feature type="region of interest" description="Disordered" evidence="4">
    <location>
        <begin position="774"/>
        <end position="821"/>
    </location>
</feature>
<dbReference type="InterPro" id="IPR001680">
    <property type="entry name" value="WD40_rpt"/>
</dbReference>
<feature type="repeat" description="WD" evidence="3">
    <location>
        <begin position="31"/>
        <end position="65"/>
    </location>
</feature>
<dbReference type="PROSITE" id="PS00678">
    <property type="entry name" value="WD_REPEATS_1"/>
    <property type="match status" value="2"/>
</dbReference>
<name>A0A5M3MBV2_CONPW</name>